<name>A0A542E9W9_9ACTN</name>
<evidence type="ECO:0000313" key="1">
    <source>
        <dbReference type="EMBL" id="TQJ12120.1"/>
    </source>
</evidence>
<comment type="caution">
    <text evidence="1">The sequence shown here is derived from an EMBL/GenBank/DDBJ whole genome shotgun (WGS) entry which is preliminary data.</text>
</comment>
<accession>A0A542E9W9</accession>
<dbReference type="RefSeq" id="WP_141859001.1">
    <property type="nucleotide sequence ID" value="NZ_BAAAKA010000005.1"/>
</dbReference>
<dbReference type="EMBL" id="VFMM01000002">
    <property type="protein sequence ID" value="TQJ12120.1"/>
    <property type="molecule type" value="Genomic_DNA"/>
</dbReference>
<keyword evidence="2" id="KW-1185">Reference proteome</keyword>
<reference evidence="1 2" key="1">
    <citation type="submission" date="2019-06" db="EMBL/GenBank/DDBJ databases">
        <title>Sequencing the genomes of 1000 actinobacteria strains.</title>
        <authorList>
            <person name="Klenk H.-P."/>
        </authorList>
    </citation>
    <scope>NUCLEOTIDE SEQUENCE [LARGE SCALE GENOMIC DNA]</scope>
    <source>
        <strain evidence="1 2">DSM 17305</strain>
    </source>
</reference>
<evidence type="ECO:0000313" key="2">
    <source>
        <dbReference type="Proteomes" id="UP000316298"/>
    </source>
</evidence>
<dbReference type="AlphaFoldDB" id="A0A542E9W9"/>
<protein>
    <submittedName>
        <fullName evidence="1">Uncharacterized protein</fullName>
    </submittedName>
</protein>
<proteinExistence type="predicted"/>
<sequence length="141" mass="15710">MILASSLENWESTVGNELVKIDGRDVLVQVPRHLAGQVAVKALVPVITTTVRALAAAAREVTTVTVEAVHQQRAQLALMNYEARVIARDIVPILATSSAHQRGRNLVERAGFDDDIYADALHDLEIVRQRRRTRNAERWQP</sequence>
<organism evidence="1 2">
    <name type="scientific">Kribbella jejuensis</name>
    <dbReference type="NCBI Taxonomy" id="236068"/>
    <lineage>
        <taxon>Bacteria</taxon>
        <taxon>Bacillati</taxon>
        <taxon>Actinomycetota</taxon>
        <taxon>Actinomycetes</taxon>
        <taxon>Propionibacteriales</taxon>
        <taxon>Kribbellaceae</taxon>
        <taxon>Kribbella</taxon>
    </lineage>
</organism>
<gene>
    <name evidence="1" type="ORF">FB475_5048</name>
</gene>
<dbReference type="Proteomes" id="UP000316298">
    <property type="component" value="Unassembled WGS sequence"/>
</dbReference>